<protein>
    <recommendedName>
        <fullName evidence="2">ARID domain-containing protein</fullName>
    </recommendedName>
</protein>
<name>A0AAQ3KIM4_9LILI</name>
<sequence length="539" mass="61370">MAECSTSTTSPTPTPPFDSAAAILRKLQSVGFCFDLDVVSNKDSPCSRNPGLLFDRILSVFFREIYKREEIRPLPAMLGDGRSVDLLKLYSVVQGEGGYDAVTNSSAWQSVAETVGLEPAIGPSLKLVFFKYLDALDLLLQRVSGKNSMRQRTGYKNSSSSLVKCCSRVTADPRKYCEYTPPFSTKNKNFLTPLGDNGIRDDDVVVLGEGIANGGVNHHKRKRQTVVRMLDWVRTLAKNPGDPSIAKCLPSDKNKTNGHAVGEFYGQALRTRKVRFFRRTRRTSPTSSHLQVLHVFENGVDSTIQTKAMKSNQGLHSDGWLYGDQQPRIGPYFQAEVPIWTGRPTMFSTDTDTLKWLGTRTWPPENQENCQLLDFALIGRGRPNICNCEKRGSMECVRFHIAEKRLQLKCELGCAFHAWKYEFVGEEVALLWTEEEEKMFKNIVFQNRASLNKNFWEQLYLYFPFKDRKSIVSYYFNVFLLGWRRYQNHVTPKYIDSDDDETEVGFLVNSSNWFGHVTKICEFKTLVCAQNQQCMDIDA</sequence>
<feature type="domain" description="ARID" evidence="2">
    <location>
        <begin position="48"/>
        <end position="141"/>
    </location>
</feature>
<evidence type="ECO:0000313" key="3">
    <source>
        <dbReference type="EMBL" id="WOL07067.1"/>
    </source>
</evidence>
<organism evidence="3 4">
    <name type="scientific">Canna indica</name>
    <name type="common">Indian-shot</name>
    <dbReference type="NCBI Taxonomy" id="4628"/>
    <lineage>
        <taxon>Eukaryota</taxon>
        <taxon>Viridiplantae</taxon>
        <taxon>Streptophyta</taxon>
        <taxon>Embryophyta</taxon>
        <taxon>Tracheophyta</taxon>
        <taxon>Spermatophyta</taxon>
        <taxon>Magnoliopsida</taxon>
        <taxon>Liliopsida</taxon>
        <taxon>Zingiberales</taxon>
        <taxon>Cannaceae</taxon>
        <taxon>Canna</taxon>
    </lineage>
</organism>
<accession>A0AAQ3KIM4</accession>
<dbReference type="CDD" id="cd16100">
    <property type="entry name" value="ARID"/>
    <property type="match status" value="1"/>
</dbReference>
<dbReference type="SMART" id="SM01189">
    <property type="entry name" value="ELM2"/>
    <property type="match status" value="1"/>
</dbReference>
<evidence type="ECO:0000313" key="4">
    <source>
        <dbReference type="Proteomes" id="UP001327560"/>
    </source>
</evidence>
<proteinExistence type="predicted"/>
<dbReference type="SUPFAM" id="SSF46774">
    <property type="entry name" value="ARID-like"/>
    <property type="match status" value="1"/>
</dbReference>
<dbReference type="InterPro" id="IPR036431">
    <property type="entry name" value="ARID_dom_sf"/>
</dbReference>
<dbReference type="EMBL" id="CP136894">
    <property type="protein sequence ID" value="WOL07067.1"/>
    <property type="molecule type" value="Genomic_DNA"/>
</dbReference>
<dbReference type="Pfam" id="PF01388">
    <property type="entry name" value="ARID"/>
    <property type="match status" value="1"/>
</dbReference>
<gene>
    <name evidence="3" type="ORF">Cni_G15803</name>
</gene>
<dbReference type="InterPro" id="IPR000949">
    <property type="entry name" value="ELM2_dom"/>
</dbReference>
<evidence type="ECO:0000259" key="2">
    <source>
        <dbReference type="PROSITE" id="PS51011"/>
    </source>
</evidence>
<dbReference type="SMART" id="SM00501">
    <property type="entry name" value="BRIGHT"/>
    <property type="match status" value="1"/>
</dbReference>
<dbReference type="AlphaFoldDB" id="A0AAQ3KIM4"/>
<reference evidence="3 4" key="1">
    <citation type="submission" date="2023-10" db="EMBL/GenBank/DDBJ databases">
        <title>Chromosome-scale genome assembly provides insights into flower coloration mechanisms of Canna indica.</title>
        <authorList>
            <person name="Li C."/>
        </authorList>
    </citation>
    <scope>NUCLEOTIDE SEQUENCE [LARGE SCALE GENOMIC DNA]</scope>
    <source>
        <tissue evidence="3">Flower</tissue>
    </source>
</reference>
<keyword evidence="1" id="KW-0539">Nucleus</keyword>
<dbReference type="SMART" id="SM01014">
    <property type="entry name" value="ARID"/>
    <property type="match status" value="1"/>
</dbReference>
<dbReference type="PANTHER" id="PTHR46410:SF1">
    <property type="entry name" value="AT-RICH INTERACTIVE DOMAIN-CONTAINING PROTEIN 1"/>
    <property type="match status" value="1"/>
</dbReference>
<dbReference type="CDD" id="cd00167">
    <property type="entry name" value="SANT"/>
    <property type="match status" value="1"/>
</dbReference>
<keyword evidence="4" id="KW-1185">Reference proteome</keyword>
<evidence type="ECO:0000256" key="1">
    <source>
        <dbReference type="ARBA" id="ARBA00023242"/>
    </source>
</evidence>
<dbReference type="PANTHER" id="PTHR46410">
    <property type="entry name" value="AT-RICH INTERACTIVE DOMAIN-CONTAINING PROTEIN 2"/>
    <property type="match status" value="1"/>
</dbReference>
<dbReference type="InterPro" id="IPR001606">
    <property type="entry name" value="ARID_dom"/>
</dbReference>
<dbReference type="PROSITE" id="PS51011">
    <property type="entry name" value="ARID"/>
    <property type="match status" value="1"/>
</dbReference>
<dbReference type="Gene3D" id="1.10.150.60">
    <property type="entry name" value="ARID DNA-binding domain"/>
    <property type="match status" value="1"/>
</dbReference>
<dbReference type="InterPro" id="IPR001005">
    <property type="entry name" value="SANT/Myb"/>
</dbReference>
<dbReference type="GO" id="GO:0003677">
    <property type="term" value="F:DNA binding"/>
    <property type="evidence" value="ECO:0007669"/>
    <property type="project" value="InterPro"/>
</dbReference>
<dbReference type="Proteomes" id="UP001327560">
    <property type="component" value="Chromosome 5"/>
</dbReference>